<dbReference type="Proteomes" id="UP001472866">
    <property type="component" value="Chromosome 01"/>
</dbReference>
<dbReference type="GO" id="GO:0005965">
    <property type="term" value="C:protein farnesyltransferase complex"/>
    <property type="evidence" value="ECO:0007669"/>
    <property type="project" value="TreeGrafter"/>
</dbReference>
<evidence type="ECO:0000256" key="12">
    <source>
        <dbReference type="ARBA" id="ARBA00043086"/>
    </source>
</evidence>
<keyword evidence="8" id="KW-0460">Magnesium</keyword>
<keyword evidence="6" id="KW-0808">Transferase</keyword>
<dbReference type="Gene3D" id="1.25.40.120">
    <property type="entry name" value="Protein prenylyltransferase"/>
    <property type="match status" value="1"/>
</dbReference>
<evidence type="ECO:0000256" key="6">
    <source>
        <dbReference type="ARBA" id="ARBA00022679"/>
    </source>
</evidence>
<evidence type="ECO:0000256" key="3">
    <source>
        <dbReference type="ARBA" id="ARBA00012700"/>
    </source>
</evidence>
<dbReference type="EC" id="2.5.1.59" evidence="3"/>
<dbReference type="PROSITE" id="PS51147">
    <property type="entry name" value="PFTA"/>
    <property type="match status" value="4"/>
</dbReference>
<evidence type="ECO:0000256" key="10">
    <source>
        <dbReference type="ARBA" id="ARBA00041392"/>
    </source>
</evidence>
<evidence type="ECO:0000256" key="7">
    <source>
        <dbReference type="ARBA" id="ARBA00022737"/>
    </source>
</evidence>
<evidence type="ECO:0000313" key="14">
    <source>
        <dbReference type="EMBL" id="WZN59015.1"/>
    </source>
</evidence>
<evidence type="ECO:0000256" key="13">
    <source>
        <dbReference type="ARBA" id="ARBA00043219"/>
    </source>
</evidence>
<name>A0AAX4NZJ4_9CHLO</name>
<evidence type="ECO:0000256" key="9">
    <source>
        <dbReference type="ARBA" id="ARBA00040965"/>
    </source>
</evidence>
<keyword evidence="15" id="KW-1185">Reference proteome</keyword>
<dbReference type="EC" id="2.5.1.58" evidence="4"/>
<evidence type="ECO:0000256" key="4">
    <source>
        <dbReference type="ARBA" id="ARBA00012702"/>
    </source>
</evidence>
<gene>
    <name evidence="14" type="ORF">HKI87_01g05400</name>
</gene>
<evidence type="ECO:0000256" key="8">
    <source>
        <dbReference type="ARBA" id="ARBA00022842"/>
    </source>
</evidence>
<organism evidence="14 15">
    <name type="scientific">Chloropicon roscoffensis</name>
    <dbReference type="NCBI Taxonomy" id="1461544"/>
    <lineage>
        <taxon>Eukaryota</taxon>
        <taxon>Viridiplantae</taxon>
        <taxon>Chlorophyta</taxon>
        <taxon>Chloropicophyceae</taxon>
        <taxon>Chloropicales</taxon>
        <taxon>Chloropicaceae</taxon>
        <taxon>Chloropicon</taxon>
    </lineage>
</organism>
<dbReference type="Pfam" id="PF01239">
    <property type="entry name" value="PPTA"/>
    <property type="match status" value="3"/>
</dbReference>
<comment type="similarity">
    <text evidence="2">Belongs to the protein prenyltransferase subunit alpha family.</text>
</comment>
<proteinExistence type="inferred from homology"/>
<dbReference type="GO" id="GO:0004662">
    <property type="term" value="F:CAAX-protein geranylgeranyltransferase activity"/>
    <property type="evidence" value="ECO:0007669"/>
    <property type="project" value="UniProtKB-EC"/>
</dbReference>
<evidence type="ECO:0000313" key="15">
    <source>
        <dbReference type="Proteomes" id="UP001472866"/>
    </source>
</evidence>
<dbReference type="GO" id="GO:0005953">
    <property type="term" value="C:CAAX-protein geranylgeranyltransferase complex"/>
    <property type="evidence" value="ECO:0007669"/>
    <property type="project" value="TreeGrafter"/>
</dbReference>
<comment type="cofactor">
    <cofactor evidence="1">
        <name>Mg(2+)</name>
        <dbReference type="ChEBI" id="CHEBI:18420"/>
    </cofactor>
</comment>
<evidence type="ECO:0000256" key="1">
    <source>
        <dbReference type="ARBA" id="ARBA00001946"/>
    </source>
</evidence>
<dbReference type="InterPro" id="IPR002088">
    <property type="entry name" value="Prenyl_trans_a"/>
</dbReference>
<protein>
    <recommendedName>
        <fullName evidence="9">Protein farnesyltransferase/geranylgeranyltransferase type-1 subunit alpha</fullName>
        <ecNumber evidence="4">2.5.1.58</ecNumber>
        <ecNumber evidence="3">2.5.1.59</ecNumber>
    </recommendedName>
    <alternativeName>
        <fullName evidence="12">CAAX farnesyltransferase subunit alpha</fullName>
    </alternativeName>
    <alternativeName>
        <fullName evidence="11">FTase-alpha</fullName>
    </alternativeName>
    <alternativeName>
        <fullName evidence="10">Ras proteins prenyltransferase subunit alpha</fullName>
    </alternativeName>
    <alternativeName>
        <fullName evidence="13">Type I protein geranyl-geranyltransferase subunit alpha</fullName>
    </alternativeName>
</protein>
<accession>A0AAX4NZJ4</accession>
<evidence type="ECO:0000256" key="2">
    <source>
        <dbReference type="ARBA" id="ARBA00006734"/>
    </source>
</evidence>
<evidence type="ECO:0000256" key="5">
    <source>
        <dbReference type="ARBA" id="ARBA00022602"/>
    </source>
</evidence>
<dbReference type="SUPFAM" id="SSF48439">
    <property type="entry name" value="Protein prenylyltransferase"/>
    <property type="match status" value="1"/>
</dbReference>
<dbReference type="PANTHER" id="PTHR11129">
    <property type="entry name" value="PROTEIN FARNESYLTRANSFERASE ALPHA SUBUNIT/RAB GERANYLGERANYL TRANSFERASE ALPHA SUBUNIT"/>
    <property type="match status" value="1"/>
</dbReference>
<dbReference type="GO" id="GO:0004660">
    <property type="term" value="F:protein farnesyltransferase activity"/>
    <property type="evidence" value="ECO:0007669"/>
    <property type="project" value="UniProtKB-EC"/>
</dbReference>
<reference evidence="14 15" key="1">
    <citation type="submission" date="2024-03" db="EMBL/GenBank/DDBJ databases">
        <title>Complete genome sequence of the green alga Chloropicon roscoffensis RCC1871.</title>
        <authorList>
            <person name="Lemieux C."/>
            <person name="Pombert J.-F."/>
            <person name="Otis C."/>
            <person name="Turmel M."/>
        </authorList>
    </citation>
    <scope>NUCLEOTIDE SEQUENCE [LARGE SCALE GENOMIC DNA]</scope>
    <source>
        <strain evidence="14 15">RCC1871</strain>
    </source>
</reference>
<dbReference type="AlphaFoldDB" id="A0AAX4NZJ4"/>
<dbReference type="PANTHER" id="PTHR11129:SF1">
    <property type="entry name" value="PROTEIN FARNESYLTRANSFERASE_GERANYLGERANYLTRANSFERASE TYPE-1 SUBUNIT ALPHA"/>
    <property type="match status" value="1"/>
</dbReference>
<keyword evidence="7" id="KW-0677">Repeat</keyword>
<dbReference type="EMBL" id="CP151501">
    <property type="protein sequence ID" value="WZN59015.1"/>
    <property type="molecule type" value="Genomic_DNA"/>
</dbReference>
<evidence type="ECO:0000256" key="11">
    <source>
        <dbReference type="ARBA" id="ARBA00042436"/>
    </source>
</evidence>
<keyword evidence="5" id="KW-0637">Prenyltransferase</keyword>
<sequence length="353" mass="40319">MLLSAQPEWADVTPTPQLEAPGEPVVRIRYDEDYEDAMGLLRSLMAKQELSDRALHLTSVVIFMNSAHLTVWEYRRCILRALNSKARWLAELEFMHEVNELNTKNYQLWNHRRAVVEVLLPSDTEERRRASLLKGETLESEHTLDKELEHIEEVFESDAKHYHAWAHRQWVTERHGCWKRELALTEEMIERDPHNNSAWNYRFYVIQSCGVSSGSLQAHVAHAIGALERGLDNEAVYAFLLGLLFRGPHRKAPQEDVAAVIQGLLTERQGGGARWVSFQATLSYSLALRLAGLEDGNLMLWTSPAFSSLPCPKALAQSAVKKWEWLKMADGVRKGAYELKIKIALSTIRTLPE</sequence>